<evidence type="ECO:0000256" key="2">
    <source>
        <dbReference type="SAM" id="SignalP"/>
    </source>
</evidence>
<dbReference type="VEuPathDB" id="MicrosporidiaDB:NBO_378g0015"/>
<feature type="chain" id="PRO_5004344059" evidence="2">
    <location>
        <begin position="21"/>
        <end position="240"/>
    </location>
</feature>
<reference evidence="3 4" key="1">
    <citation type="journal article" date="2013" name="BMC Genomics">
        <title>Comparative genomics of parasitic silkworm microsporidia reveal an association between genome expansion and host adaptation.</title>
        <authorList>
            <person name="Pan G."/>
            <person name="Xu J."/>
            <person name="Li T."/>
            <person name="Xia Q."/>
            <person name="Liu S.L."/>
            <person name="Zhang G."/>
            <person name="Li S."/>
            <person name="Li C."/>
            <person name="Liu H."/>
            <person name="Yang L."/>
            <person name="Liu T."/>
            <person name="Zhang X."/>
            <person name="Wu Z."/>
            <person name="Fan W."/>
            <person name="Dang X."/>
            <person name="Xiang H."/>
            <person name="Tao M."/>
            <person name="Li Y."/>
            <person name="Hu J."/>
            <person name="Li Z."/>
            <person name="Lin L."/>
            <person name="Luo J."/>
            <person name="Geng L."/>
            <person name="Wang L."/>
            <person name="Long M."/>
            <person name="Wan Y."/>
            <person name="He N."/>
            <person name="Zhang Z."/>
            <person name="Lu C."/>
            <person name="Keeling P.J."/>
            <person name="Wang J."/>
            <person name="Xiang Z."/>
            <person name="Zhou Z."/>
        </authorList>
    </citation>
    <scope>NUCLEOTIDE SEQUENCE [LARGE SCALE GENOMIC DNA]</scope>
    <source>
        <strain evidence="4">CQ1 / CVCC 102059</strain>
    </source>
</reference>
<dbReference type="AlphaFoldDB" id="R0MEZ4"/>
<proteinExistence type="predicted"/>
<dbReference type="HOGENOM" id="CLU_1156686_0_0_1"/>
<evidence type="ECO:0000313" key="3">
    <source>
        <dbReference type="EMBL" id="EOB12705.1"/>
    </source>
</evidence>
<evidence type="ECO:0000313" key="4">
    <source>
        <dbReference type="Proteomes" id="UP000016927"/>
    </source>
</evidence>
<dbReference type="Proteomes" id="UP000016927">
    <property type="component" value="Unassembled WGS sequence"/>
</dbReference>
<protein>
    <submittedName>
        <fullName evidence="3">Uncharacterized protein</fullName>
    </submittedName>
</protein>
<name>R0MEZ4_NOSB1</name>
<dbReference type="EMBL" id="KB909286">
    <property type="protein sequence ID" value="EOB12705.1"/>
    <property type="molecule type" value="Genomic_DNA"/>
</dbReference>
<gene>
    <name evidence="3" type="ORF">NBO_378g0015</name>
</gene>
<evidence type="ECO:0000256" key="1">
    <source>
        <dbReference type="SAM" id="MobiDB-lite"/>
    </source>
</evidence>
<keyword evidence="2" id="KW-0732">Signal</keyword>
<sequence length="240" mass="27908">MRFLSLSLRTFVLYSLSVKGCQFCLKVVFNVLLPKVDLILTNEDGKYFCCLIENVINEIRQDQEKIEVIEKSEVIDKSDDVKEKELSKQSINDKTVNDHLLKPSSINTEKPRFPVKNMDPLTNKSDKIKEKEVNEQSLHDKTVNDHLLQSSSINTEKPRFSVKNMDPLIKRFPVKEGNSSKSDYKNEETCESTLQARLKNDQKSLKALELKMNKLRMEAAKPEETKPKTNFCFREDRPWH</sequence>
<feature type="signal peptide" evidence="2">
    <location>
        <begin position="1"/>
        <end position="20"/>
    </location>
</feature>
<feature type="region of interest" description="Disordered" evidence="1">
    <location>
        <begin position="218"/>
        <end position="240"/>
    </location>
</feature>
<keyword evidence="4" id="KW-1185">Reference proteome</keyword>
<accession>R0MEZ4</accession>
<organism evidence="3 4">
    <name type="scientific">Nosema bombycis (strain CQ1 / CVCC 102059)</name>
    <name type="common">Microsporidian parasite</name>
    <name type="synonym">Pebrine of silkworm</name>
    <dbReference type="NCBI Taxonomy" id="578461"/>
    <lineage>
        <taxon>Eukaryota</taxon>
        <taxon>Fungi</taxon>
        <taxon>Fungi incertae sedis</taxon>
        <taxon>Microsporidia</taxon>
        <taxon>Nosematidae</taxon>
        <taxon>Nosema</taxon>
    </lineage>
</organism>